<organism evidence="2 3">
    <name type="scientific">Rhodococcus spelaei</name>
    <dbReference type="NCBI Taxonomy" id="2546320"/>
    <lineage>
        <taxon>Bacteria</taxon>
        <taxon>Bacillati</taxon>
        <taxon>Actinomycetota</taxon>
        <taxon>Actinomycetes</taxon>
        <taxon>Mycobacteriales</taxon>
        <taxon>Nocardiaceae</taxon>
        <taxon>Rhodococcus</taxon>
    </lineage>
</organism>
<dbReference type="EMBL" id="VIGH01000008">
    <property type="protein sequence ID" value="TQF66518.1"/>
    <property type="molecule type" value="Genomic_DNA"/>
</dbReference>
<evidence type="ECO:0000313" key="3">
    <source>
        <dbReference type="Proteomes" id="UP000316256"/>
    </source>
</evidence>
<gene>
    <name evidence="2" type="ORF">FK531_18135</name>
</gene>
<dbReference type="AlphaFoldDB" id="A0A541B2H4"/>
<dbReference type="InterPro" id="IPR018649">
    <property type="entry name" value="SHOCT"/>
</dbReference>
<reference evidence="2 3" key="1">
    <citation type="submission" date="2019-06" db="EMBL/GenBank/DDBJ databases">
        <title>Rhodococcus spaelei sp. nov., isolated from a cave.</title>
        <authorList>
            <person name="Lee S.D."/>
        </authorList>
    </citation>
    <scope>NUCLEOTIDE SEQUENCE [LARGE SCALE GENOMIC DNA]</scope>
    <source>
        <strain evidence="2 3">C9-5</strain>
    </source>
</reference>
<accession>A0A541B2H4</accession>
<dbReference type="Proteomes" id="UP000316256">
    <property type="component" value="Unassembled WGS sequence"/>
</dbReference>
<sequence length="32" mass="3561">MEQLAKLGQLRDAGVLTDDEFAAKKVEILARM</sequence>
<protein>
    <submittedName>
        <fullName evidence="2">SHOCT domain-containing protein</fullName>
    </submittedName>
</protein>
<evidence type="ECO:0000259" key="1">
    <source>
        <dbReference type="Pfam" id="PF09851"/>
    </source>
</evidence>
<feature type="domain" description="SHOCT" evidence="1">
    <location>
        <begin position="2"/>
        <end position="25"/>
    </location>
</feature>
<name>A0A541B2H4_9NOCA</name>
<keyword evidence="3" id="KW-1185">Reference proteome</keyword>
<dbReference type="OrthoDB" id="5996503at2"/>
<comment type="caution">
    <text evidence="2">The sequence shown here is derived from an EMBL/GenBank/DDBJ whole genome shotgun (WGS) entry which is preliminary data.</text>
</comment>
<dbReference type="Pfam" id="PF09851">
    <property type="entry name" value="SHOCT"/>
    <property type="match status" value="1"/>
</dbReference>
<evidence type="ECO:0000313" key="2">
    <source>
        <dbReference type="EMBL" id="TQF66518.1"/>
    </source>
</evidence>
<proteinExistence type="predicted"/>